<sequence length="196" mass="21405">MVLRTAAGGGVRYTIAVPAPGTAVPSRPTYPRRGLRGAAEPRNRGRTWLAAGHSGRRSATLKRLRTMPPSKTQTPVPSDPRRSHERAAPARGRQRLIVCGYAPVSPTSAEDREAWTAPGHRDLRSPPGRHHCKITSPSRNEKRPGVAAGAFHVLKTLGFTRRLRSCAPRARSLRRFPDRPSSSPDAPCRDHRSQAA</sequence>
<feature type="compositionally biased region" description="Basic and acidic residues" evidence="1">
    <location>
        <begin position="187"/>
        <end position="196"/>
    </location>
</feature>
<name>A0A327YNX7_9RHOB</name>
<feature type="region of interest" description="Disordered" evidence="1">
    <location>
        <begin position="167"/>
        <end position="196"/>
    </location>
</feature>
<proteinExistence type="predicted"/>
<feature type="region of interest" description="Disordered" evidence="1">
    <location>
        <begin position="20"/>
        <end position="94"/>
    </location>
</feature>
<dbReference type="Proteomes" id="UP000249165">
    <property type="component" value="Unassembled WGS sequence"/>
</dbReference>
<dbReference type="AlphaFoldDB" id="A0A327YNX7"/>
<feature type="compositionally biased region" description="Basic residues" evidence="1">
    <location>
        <begin position="54"/>
        <end position="65"/>
    </location>
</feature>
<accession>A0A327YNX7</accession>
<gene>
    <name evidence="2" type="ORF">ATI53_1003113</name>
</gene>
<protein>
    <submittedName>
        <fullName evidence="2">Uncharacterized protein</fullName>
    </submittedName>
</protein>
<evidence type="ECO:0000313" key="3">
    <source>
        <dbReference type="Proteomes" id="UP000249165"/>
    </source>
</evidence>
<keyword evidence="3" id="KW-1185">Reference proteome</keyword>
<evidence type="ECO:0000313" key="2">
    <source>
        <dbReference type="EMBL" id="RAK21957.1"/>
    </source>
</evidence>
<dbReference type="EMBL" id="QLMG01000003">
    <property type="protein sequence ID" value="RAK21957.1"/>
    <property type="molecule type" value="Genomic_DNA"/>
</dbReference>
<comment type="caution">
    <text evidence="2">The sequence shown here is derived from an EMBL/GenBank/DDBJ whole genome shotgun (WGS) entry which is preliminary data.</text>
</comment>
<organism evidence="2 3">
    <name type="scientific">Salipiger aestuarii</name>
    <dbReference type="NCBI Taxonomy" id="568098"/>
    <lineage>
        <taxon>Bacteria</taxon>
        <taxon>Pseudomonadati</taxon>
        <taxon>Pseudomonadota</taxon>
        <taxon>Alphaproteobacteria</taxon>
        <taxon>Rhodobacterales</taxon>
        <taxon>Roseobacteraceae</taxon>
        <taxon>Salipiger</taxon>
    </lineage>
</organism>
<feature type="compositionally biased region" description="Basic and acidic residues" evidence="1">
    <location>
        <begin position="109"/>
        <end position="124"/>
    </location>
</feature>
<evidence type="ECO:0000256" key="1">
    <source>
        <dbReference type="SAM" id="MobiDB-lite"/>
    </source>
</evidence>
<feature type="region of interest" description="Disordered" evidence="1">
    <location>
        <begin position="109"/>
        <end position="144"/>
    </location>
</feature>
<feature type="compositionally biased region" description="Basic and acidic residues" evidence="1">
    <location>
        <begin position="79"/>
        <end position="88"/>
    </location>
</feature>
<reference evidence="2 3" key="1">
    <citation type="submission" date="2018-06" db="EMBL/GenBank/DDBJ databases">
        <title>Genomic Encyclopedia of Archaeal and Bacterial Type Strains, Phase II (KMG-II): from individual species to whole genera.</title>
        <authorList>
            <person name="Goeker M."/>
        </authorList>
    </citation>
    <scope>NUCLEOTIDE SEQUENCE [LARGE SCALE GENOMIC DNA]</scope>
    <source>
        <strain evidence="2 3">DSM 22011</strain>
    </source>
</reference>